<protein>
    <submittedName>
        <fullName evidence="2">Dihydrofolate reductase family protein</fullName>
    </submittedName>
</protein>
<dbReference type="InterPro" id="IPR024072">
    <property type="entry name" value="DHFR-like_dom_sf"/>
</dbReference>
<keyword evidence="3" id="KW-1185">Reference proteome</keyword>
<dbReference type="EMBL" id="BAAAEM010000002">
    <property type="protein sequence ID" value="GAA0472477.1"/>
    <property type="molecule type" value="Genomic_DNA"/>
</dbReference>
<dbReference type="Pfam" id="PF01872">
    <property type="entry name" value="RibD_C"/>
    <property type="match status" value="1"/>
</dbReference>
<dbReference type="PANTHER" id="PTHR38011:SF2">
    <property type="entry name" value="BIFUNCTIONAL DEAMINASE-REDUCTASE DOMAIN PROTEIN"/>
    <property type="match status" value="1"/>
</dbReference>
<dbReference type="Proteomes" id="UP001500713">
    <property type="component" value="Unassembled WGS sequence"/>
</dbReference>
<gene>
    <name evidence="2" type="ORF">GCM10009096_12040</name>
</gene>
<dbReference type="SUPFAM" id="SSF53597">
    <property type="entry name" value="Dihydrofolate reductase-like"/>
    <property type="match status" value="1"/>
</dbReference>
<proteinExistence type="predicted"/>
<dbReference type="InterPro" id="IPR002734">
    <property type="entry name" value="RibDG_C"/>
</dbReference>
<comment type="caution">
    <text evidence="2">The sequence shown here is derived from an EMBL/GenBank/DDBJ whole genome shotgun (WGS) entry which is preliminary data.</text>
</comment>
<dbReference type="PANTHER" id="PTHR38011">
    <property type="entry name" value="DIHYDROFOLATE REDUCTASE FAMILY PROTEIN (AFU_ORTHOLOGUE AFUA_8G06820)"/>
    <property type="match status" value="1"/>
</dbReference>
<evidence type="ECO:0000313" key="2">
    <source>
        <dbReference type="EMBL" id="GAA0472477.1"/>
    </source>
</evidence>
<name>A0ABP3K6Z7_9SPHN</name>
<reference evidence="3" key="1">
    <citation type="journal article" date="2019" name="Int. J. Syst. Evol. Microbiol.">
        <title>The Global Catalogue of Microorganisms (GCM) 10K type strain sequencing project: providing services to taxonomists for standard genome sequencing and annotation.</title>
        <authorList>
            <consortium name="The Broad Institute Genomics Platform"/>
            <consortium name="The Broad Institute Genome Sequencing Center for Infectious Disease"/>
            <person name="Wu L."/>
            <person name="Ma J."/>
        </authorList>
    </citation>
    <scope>NUCLEOTIDE SEQUENCE [LARGE SCALE GENOMIC DNA]</scope>
    <source>
        <strain evidence="3">JCM 14162</strain>
    </source>
</reference>
<dbReference type="Gene3D" id="3.40.430.10">
    <property type="entry name" value="Dihydrofolate Reductase, subunit A"/>
    <property type="match status" value="1"/>
</dbReference>
<evidence type="ECO:0000259" key="1">
    <source>
        <dbReference type="Pfam" id="PF01872"/>
    </source>
</evidence>
<feature type="domain" description="Bacterial bifunctional deaminase-reductase C-terminal" evidence="1">
    <location>
        <begin position="8"/>
        <end position="177"/>
    </location>
</feature>
<dbReference type="InterPro" id="IPR050765">
    <property type="entry name" value="Riboflavin_Biosynth_HTPR"/>
</dbReference>
<dbReference type="RefSeq" id="WP_229956257.1">
    <property type="nucleotide sequence ID" value="NZ_BAAAEM010000002.1"/>
</dbReference>
<accession>A0ABP3K6Z7</accession>
<evidence type="ECO:0000313" key="3">
    <source>
        <dbReference type="Proteomes" id="UP001500713"/>
    </source>
</evidence>
<organism evidence="2 3">
    <name type="scientific">Parasphingorhabdus litoris</name>
    <dbReference type="NCBI Taxonomy" id="394733"/>
    <lineage>
        <taxon>Bacteria</taxon>
        <taxon>Pseudomonadati</taxon>
        <taxon>Pseudomonadota</taxon>
        <taxon>Alphaproteobacteria</taxon>
        <taxon>Sphingomonadales</taxon>
        <taxon>Sphingomonadaceae</taxon>
        <taxon>Parasphingorhabdus</taxon>
    </lineage>
</organism>
<sequence>MRDIAALTFITLDGVMQAVRLPDEDRSGGFTSGGWAADYWDPVMEQVQREAMAEPYDMLLGRKTYALFSSHQDSSMNNGHVYVASSGLTDPKWQNVTVLSGDVASEVRKIKQQDGPLLQIHGSWQLIQALLTADLIDEFRLWVFPVTVGSGKRLFQSDFKGGPLKLLKTEPTGNGVVMNVYRKSG</sequence>